<keyword evidence="1" id="KW-0472">Membrane</keyword>
<keyword evidence="1" id="KW-1133">Transmembrane helix</keyword>
<comment type="caution">
    <text evidence="2">The sequence shown here is derived from an EMBL/GenBank/DDBJ whole genome shotgun (WGS) entry which is preliminary data.</text>
</comment>
<name>A0AAW0KNM1_QUESU</name>
<dbReference type="Pfam" id="PF04646">
    <property type="entry name" value="DUF604"/>
    <property type="match status" value="2"/>
</dbReference>
<evidence type="ECO:0000313" key="2">
    <source>
        <dbReference type="EMBL" id="KAK7840559.1"/>
    </source>
</evidence>
<dbReference type="FunFam" id="3.90.550.50:FF:000006">
    <property type="entry name" value="Fringe-related protein-like"/>
    <property type="match status" value="1"/>
</dbReference>
<reference evidence="2 3" key="1">
    <citation type="journal article" date="2018" name="Sci. Data">
        <title>The draft genome sequence of cork oak.</title>
        <authorList>
            <person name="Ramos A.M."/>
            <person name="Usie A."/>
            <person name="Barbosa P."/>
            <person name="Barros P.M."/>
            <person name="Capote T."/>
            <person name="Chaves I."/>
            <person name="Simoes F."/>
            <person name="Abreu I."/>
            <person name="Carrasquinho I."/>
            <person name="Faro C."/>
            <person name="Guimaraes J.B."/>
            <person name="Mendonca D."/>
            <person name="Nobrega F."/>
            <person name="Rodrigues L."/>
            <person name="Saibo N.J.M."/>
            <person name="Varela M.C."/>
            <person name="Egas C."/>
            <person name="Matos J."/>
            <person name="Miguel C.M."/>
            <person name="Oliveira M.M."/>
            <person name="Ricardo C.P."/>
            <person name="Goncalves S."/>
        </authorList>
    </citation>
    <scope>NUCLEOTIDE SEQUENCE [LARGE SCALE GENOMIC DNA]</scope>
    <source>
        <strain evidence="3">cv. HL8</strain>
    </source>
</reference>
<feature type="transmembrane region" description="Helical" evidence="1">
    <location>
        <begin position="16"/>
        <end position="33"/>
    </location>
</feature>
<dbReference type="AlphaFoldDB" id="A0AAW0KNM1"/>
<gene>
    <name evidence="2" type="primary">c1galt1a</name>
    <name evidence="2" type="ORF">CFP56_016584</name>
</gene>
<dbReference type="EMBL" id="PKMF04000259">
    <property type="protein sequence ID" value="KAK7840559.1"/>
    <property type="molecule type" value="Genomic_DNA"/>
</dbReference>
<dbReference type="Proteomes" id="UP000237347">
    <property type="component" value="Unassembled WGS sequence"/>
</dbReference>
<dbReference type="InterPro" id="IPR006740">
    <property type="entry name" value="DUF604"/>
</dbReference>
<keyword evidence="3" id="KW-1185">Reference proteome</keyword>
<evidence type="ECO:0000256" key="1">
    <source>
        <dbReference type="SAM" id="Phobius"/>
    </source>
</evidence>
<protein>
    <submittedName>
        <fullName evidence="2">Glycoprotein-n-acetylgalactosamine 3-beta-galactosyltransferase 1-a</fullName>
    </submittedName>
</protein>
<feature type="non-terminal residue" evidence="2">
    <location>
        <position position="1"/>
    </location>
</feature>
<dbReference type="PANTHER" id="PTHR10811">
    <property type="entry name" value="FRINGE-RELATED"/>
    <property type="match status" value="1"/>
</dbReference>
<organism evidence="2 3">
    <name type="scientific">Quercus suber</name>
    <name type="common">Cork oak</name>
    <dbReference type="NCBI Taxonomy" id="58331"/>
    <lineage>
        <taxon>Eukaryota</taxon>
        <taxon>Viridiplantae</taxon>
        <taxon>Streptophyta</taxon>
        <taxon>Embryophyta</taxon>
        <taxon>Tracheophyta</taxon>
        <taxon>Spermatophyta</taxon>
        <taxon>Magnoliopsida</taxon>
        <taxon>eudicotyledons</taxon>
        <taxon>Gunneridae</taxon>
        <taxon>Pentapetalae</taxon>
        <taxon>rosids</taxon>
        <taxon>fabids</taxon>
        <taxon>Fagales</taxon>
        <taxon>Fagaceae</taxon>
        <taxon>Quercus</taxon>
    </lineage>
</organism>
<accession>A0AAW0KNM1</accession>
<dbReference type="Gene3D" id="3.90.550.50">
    <property type="match status" value="1"/>
</dbReference>
<keyword evidence="1" id="KW-0812">Transmembrane</keyword>
<evidence type="ECO:0000313" key="3">
    <source>
        <dbReference type="Proteomes" id="UP000237347"/>
    </source>
</evidence>
<proteinExistence type="predicted"/>
<sequence>RFKRCGAGIDGFCDGVPLLCTPVLLVAGFWWWLGSVRGGGGRAFGFCLDFINNFTSLFEIDLHNDISGLLSAHPQTTFVSLHHIDTIDPIFPSMNRSESINRLLKAAKVDQSRLLQQTIRYHRQSNWSLSISATLAYINENIIPRSILWRPIETFRPWHSNSRRPFYMFNTRWPSNNPCEAPHLFFFDSIEHIGDQIVTTYVRRSPRGLPACSSTGNHSTNPITRIKVFSPASTHLEEEDTAVTLYIRLEQMSTIQQNLTPLFLRTICKFLAILVLVWFLFCTYLFNPPNYQPSDLLSTINKKWSTSSPIISTNNSTKTNISHILFGICGSMKAWKHRKSYIEAWWRPNVTRGYLFLDRHPTEEFQPWPSTSPPFRVSEDLTKLKVFPKILWPIQVRLLRTIMEALRQGDKDLRWYVKGDDDTVVMVDNLVEVLAKYDHTKPYYIGSNSEGVESNFDFSFDMAFGGGGYALSYPLAEALATKLDDCIERYSYINSEDFWLHSCLADLGVALTHDKGFHQIDLHNDISGLLSAHPQTPFLSLHHIDTIDPIFPSIDRSESINRLMKAAKIDQSRLLQQTICYHRQSNWSLSISWGYSAYIYENIIPRSILWRPLETFRPWKRNSRPPLYMFNTRWPSNNPCEAPHLLFFDSIEHIEEGQIVTTYVRAWPRGLSTCSFAGNHSADPITKIKVFSPASTRLEVGGRDCCDIEYKEGANVMEVKYRACMKFEVIA</sequence>